<dbReference type="Proteomes" id="UP000028725">
    <property type="component" value="Unassembled WGS sequence"/>
</dbReference>
<evidence type="ECO:0000256" key="5">
    <source>
        <dbReference type="ARBA" id="ARBA00022801"/>
    </source>
</evidence>
<dbReference type="OrthoDB" id="9767239at2"/>
<dbReference type="PANTHER" id="PTHR38050:SF2">
    <property type="entry name" value="FERULOYL ESTERASE C-RELATED"/>
    <property type="match status" value="1"/>
</dbReference>
<keyword evidence="5" id="KW-0378">Hydrolase</keyword>
<evidence type="ECO:0000256" key="1">
    <source>
        <dbReference type="ARBA" id="ARBA00004613"/>
    </source>
</evidence>
<gene>
    <name evidence="9" type="ORF">DB31_3891</name>
</gene>
<sequence length="337" mass="36303">MPLLFRLVCAGALVLLAGATGCTEDPPSNTPDAGVTPVDPYPPIVDRTACSGLTLGAGTHTFVLRHEERDRTYRIHIPPTYVATSPTPVVVAFHGFSSDALEQEALSRISQVADEKGFIAVYPFGVNFPEALRQDGGTEDTRSWNAGGCCGPAQIYGVNDVDFVEKLFADLDKRVCVDTRRTYATGLSNGAFFAYRLACDRAARFAAIAPVAGSENVLPCNPTRPVPVMHFHGTADPTISYDGGVIPFGRPYPSAPNTVVKWAERNDCTGPLQQTYSVGDSTCRTHSGCTAPATLCTVLNGGHTWPGGLMPPEYGYTTKDLDATREMWRFFEAHPRP</sequence>
<keyword evidence="10" id="KW-1185">Reference proteome</keyword>
<evidence type="ECO:0000256" key="6">
    <source>
        <dbReference type="ARBA" id="ARBA00023277"/>
    </source>
</evidence>
<dbReference type="Gene3D" id="3.40.50.1820">
    <property type="entry name" value="alpha/beta hydrolase"/>
    <property type="match status" value="1"/>
</dbReference>
<dbReference type="GO" id="GO:0030600">
    <property type="term" value="F:feruloyl esterase activity"/>
    <property type="evidence" value="ECO:0007669"/>
    <property type="project" value="InterPro"/>
</dbReference>
<dbReference type="STRING" id="394096.DB31_3891"/>
<dbReference type="EMBL" id="JMCB01000020">
    <property type="protein sequence ID" value="KFE62777.1"/>
    <property type="molecule type" value="Genomic_DNA"/>
</dbReference>
<dbReference type="InterPro" id="IPR029058">
    <property type="entry name" value="AB_hydrolase_fold"/>
</dbReference>
<organism evidence="9 10">
    <name type="scientific">Hyalangium minutum</name>
    <dbReference type="NCBI Taxonomy" id="394096"/>
    <lineage>
        <taxon>Bacteria</taxon>
        <taxon>Pseudomonadati</taxon>
        <taxon>Myxococcota</taxon>
        <taxon>Myxococcia</taxon>
        <taxon>Myxococcales</taxon>
        <taxon>Cystobacterineae</taxon>
        <taxon>Archangiaceae</taxon>
        <taxon>Hyalangium</taxon>
    </lineage>
</organism>
<keyword evidence="3" id="KW-0858">Xylan degradation</keyword>
<evidence type="ECO:0000313" key="9">
    <source>
        <dbReference type="EMBL" id="KFE62777.1"/>
    </source>
</evidence>
<name>A0A085W514_9BACT</name>
<keyword evidence="9" id="KW-0449">Lipoprotein</keyword>
<dbReference type="GO" id="GO:0045493">
    <property type="term" value="P:xylan catabolic process"/>
    <property type="evidence" value="ECO:0007669"/>
    <property type="project" value="UniProtKB-KW"/>
</dbReference>
<keyword evidence="4 8" id="KW-0732">Signal</keyword>
<dbReference type="RefSeq" id="WP_044197088.1">
    <property type="nucleotide sequence ID" value="NZ_JMCB01000020.1"/>
</dbReference>
<evidence type="ECO:0000256" key="7">
    <source>
        <dbReference type="ARBA" id="ARBA00023326"/>
    </source>
</evidence>
<evidence type="ECO:0000256" key="3">
    <source>
        <dbReference type="ARBA" id="ARBA00022651"/>
    </source>
</evidence>
<reference evidence="9 10" key="1">
    <citation type="submission" date="2014-04" db="EMBL/GenBank/DDBJ databases">
        <title>Genome assembly of Hyalangium minutum DSM 14724.</title>
        <authorList>
            <person name="Sharma G."/>
            <person name="Subramanian S."/>
        </authorList>
    </citation>
    <scope>NUCLEOTIDE SEQUENCE [LARGE SCALE GENOMIC DNA]</scope>
    <source>
        <strain evidence="9 10">DSM 14724</strain>
    </source>
</reference>
<comment type="subcellular location">
    <subcellularLocation>
        <location evidence="1">Secreted</location>
    </subcellularLocation>
</comment>
<keyword evidence="7" id="KW-0624">Polysaccharide degradation</keyword>
<dbReference type="AlphaFoldDB" id="A0A085W514"/>
<feature type="signal peptide" evidence="8">
    <location>
        <begin position="1"/>
        <end position="24"/>
    </location>
</feature>
<dbReference type="PANTHER" id="PTHR38050">
    <property type="match status" value="1"/>
</dbReference>
<dbReference type="InterPro" id="IPR010126">
    <property type="entry name" value="Esterase_phb"/>
</dbReference>
<evidence type="ECO:0000313" key="10">
    <source>
        <dbReference type="Proteomes" id="UP000028725"/>
    </source>
</evidence>
<dbReference type="PROSITE" id="PS51257">
    <property type="entry name" value="PROKAR_LIPOPROTEIN"/>
    <property type="match status" value="1"/>
</dbReference>
<dbReference type="SUPFAM" id="SSF53474">
    <property type="entry name" value="alpha/beta-Hydrolases"/>
    <property type="match status" value="1"/>
</dbReference>
<evidence type="ECO:0000256" key="2">
    <source>
        <dbReference type="ARBA" id="ARBA00022525"/>
    </source>
</evidence>
<proteinExistence type="predicted"/>
<dbReference type="Pfam" id="PF10503">
    <property type="entry name" value="Esterase_PHB"/>
    <property type="match status" value="1"/>
</dbReference>
<evidence type="ECO:0000256" key="8">
    <source>
        <dbReference type="SAM" id="SignalP"/>
    </source>
</evidence>
<keyword evidence="2" id="KW-0964">Secreted</keyword>
<protein>
    <submittedName>
        <fullName evidence="9">Putative lipoprotein</fullName>
    </submittedName>
</protein>
<accession>A0A085W514</accession>
<feature type="chain" id="PRO_5001799255" evidence="8">
    <location>
        <begin position="25"/>
        <end position="337"/>
    </location>
</feature>
<comment type="caution">
    <text evidence="9">The sequence shown here is derived from an EMBL/GenBank/DDBJ whole genome shotgun (WGS) entry which is preliminary data.</text>
</comment>
<keyword evidence="6" id="KW-0119">Carbohydrate metabolism</keyword>
<dbReference type="InterPro" id="IPR043595">
    <property type="entry name" value="FaeB/C/D"/>
</dbReference>
<dbReference type="GO" id="GO:0005576">
    <property type="term" value="C:extracellular region"/>
    <property type="evidence" value="ECO:0007669"/>
    <property type="project" value="UniProtKB-SubCell"/>
</dbReference>
<evidence type="ECO:0000256" key="4">
    <source>
        <dbReference type="ARBA" id="ARBA00022729"/>
    </source>
</evidence>